<gene>
    <name evidence="1" type="ORF">FA95DRAFT_1483149</name>
</gene>
<keyword evidence="2" id="KW-1185">Reference proteome</keyword>
<sequence length="242" mass="26196">MPVADPLRQLPALGPPQPPSVHNELLHILVPVPHNRPDIALRLAVDAAPGCGGIAWPAGEVLARYLARHRGPPSLAGARVLELGSGTGLVGLIAARLGAHVWITDQPPLLPIMANNIRINDLAPQVTAAELNWGEPLPCSIPQTFDFVLAADCVYFEPAFPLLVATLCALVPTSSPGPEVLFCYKKRRKADKRFFALLKKHFTWTDVDDASDPERQSYSREAISLLRLRRRPGSVASPISKA</sequence>
<comment type="caution">
    <text evidence="1">The sequence shown here is derived from an EMBL/GenBank/DDBJ whole genome shotgun (WGS) entry which is preliminary data.</text>
</comment>
<dbReference type="EMBL" id="MU275844">
    <property type="protein sequence ID" value="KAI0052555.1"/>
    <property type="molecule type" value="Genomic_DNA"/>
</dbReference>
<proteinExistence type="predicted"/>
<keyword evidence="1" id="KW-0808">Transferase</keyword>
<evidence type="ECO:0000313" key="1">
    <source>
        <dbReference type="EMBL" id="KAI0052555.1"/>
    </source>
</evidence>
<evidence type="ECO:0000313" key="2">
    <source>
        <dbReference type="Proteomes" id="UP000814033"/>
    </source>
</evidence>
<reference evidence="1" key="2">
    <citation type="journal article" date="2022" name="New Phytol.">
        <title>Evolutionary transition to the ectomycorrhizal habit in the genomes of a hyperdiverse lineage of mushroom-forming fungi.</title>
        <authorList>
            <person name="Looney B."/>
            <person name="Miyauchi S."/>
            <person name="Morin E."/>
            <person name="Drula E."/>
            <person name="Courty P.E."/>
            <person name="Kohler A."/>
            <person name="Kuo A."/>
            <person name="LaButti K."/>
            <person name="Pangilinan J."/>
            <person name="Lipzen A."/>
            <person name="Riley R."/>
            <person name="Andreopoulos W."/>
            <person name="He G."/>
            <person name="Johnson J."/>
            <person name="Nolan M."/>
            <person name="Tritt A."/>
            <person name="Barry K.W."/>
            <person name="Grigoriev I.V."/>
            <person name="Nagy L.G."/>
            <person name="Hibbett D."/>
            <person name="Henrissat B."/>
            <person name="Matheny P.B."/>
            <person name="Labbe J."/>
            <person name="Martin F.M."/>
        </authorList>
    </citation>
    <scope>NUCLEOTIDE SEQUENCE</scope>
    <source>
        <strain evidence="1">FP105234-sp</strain>
    </source>
</reference>
<accession>A0ACB8S9J7</accession>
<name>A0ACB8S9J7_9AGAM</name>
<protein>
    <submittedName>
        <fullName evidence="1">S-adenosyl-L-methionine-dependent methyltransferase</fullName>
    </submittedName>
</protein>
<organism evidence="1 2">
    <name type="scientific">Auriscalpium vulgare</name>
    <dbReference type="NCBI Taxonomy" id="40419"/>
    <lineage>
        <taxon>Eukaryota</taxon>
        <taxon>Fungi</taxon>
        <taxon>Dikarya</taxon>
        <taxon>Basidiomycota</taxon>
        <taxon>Agaricomycotina</taxon>
        <taxon>Agaricomycetes</taxon>
        <taxon>Russulales</taxon>
        <taxon>Auriscalpiaceae</taxon>
        <taxon>Auriscalpium</taxon>
    </lineage>
</organism>
<keyword evidence="1" id="KW-0489">Methyltransferase</keyword>
<reference evidence="1" key="1">
    <citation type="submission" date="2021-02" db="EMBL/GenBank/DDBJ databases">
        <authorList>
            <consortium name="DOE Joint Genome Institute"/>
            <person name="Ahrendt S."/>
            <person name="Looney B.P."/>
            <person name="Miyauchi S."/>
            <person name="Morin E."/>
            <person name="Drula E."/>
            <person name="Courty P.E."/>
            <person name="Chicoki N."/>
            <person name="Fauchery L."/>
            <person name="Kohler A."/>
            <person name="Kuo A."/>
            <person name="Labutti K."/>
            <person name="Pangilinan J."/>
            <person name="Lipzen A."/>
            <person name="Riley R."/>
            <person name="Andreopoulos W."/>
            <person name="He G."/>
            <person name="Johnson J."/>
            <person name="Barry K.W."/>
            <person name="Grigoriev I.V."/>
            <person name="Nagy L."/>
            <person name="Hibbett D."/>
            <person name="Henrissat B."/>
            <person name="Matheny P.B."/>
            <person name="Labbe J."/>
            <person name="Martin F."/>
        </authorList>
    </citation>
    <scope>NUCLEOTIDE SEQUENCE</scope>
    <source>
        <strain evidence="1">FP105234-sp</strain>
    </source>
</reference>
<dbReference type="Proteomes" id="UP000814033">
    <property type="component" value="Unassembled WGS sequence"/>
</dbReference>